<sequence length="328" mass="37291">MPDTTDITIEPQLTYFFKPQVNFRYSIARLFDVDVIQLNMPYNNNSETVISLTKVANNALLPPVYYTLNSLYIAGSSTIPGETAPNLFKLMFQGYINDYTQNSMKQILIILPVFDSSYAALEPDSSITMLNNKYLTNLFSKINYLDKPNIIANSDIKSIELNNLIGPMNKAKCYSNVVDQRSKINYTVIEFDQSYLWLDKTTKLMIQNLEPLRIGYKLPLITPSGNKINSIDIRVVNNFKQIETTTATDIYIDCSPTNNKGTPVDIYTSKNLDQLKMFKINDLRIWAFRFITIFVILLIVYVVIKVFQLSKPARDTSSATPAATPTSK</sequence>
<keyword evidence="1" id="KW-1133">Transmembrane helix</keyword>
<evidence type="ECO:0000256" key="1">
    <source>
        <dbReference type="SAM" id="Phobius"/>
    </source>
</evidence>
<name>A0A6C0D4Q9_9ZZZZ</name>
<organism evidence="2">
    <name type="scientific">viral metagenome</name>
    <dbReference type="NCBI Taxonomy" id="1070528"/>
    <lineage>
        <taxon>unclassified sequences</taxon>
        <taxon>metagenomes</taxon>
        <taxon>organismal metagenomes</taxon>
    </lineage>
</organism>
<accession>A0A6C0D4Q9</accession>
<feature type="transmembrane region" description="Helical" evidence="1">
    <location>
        <begin position="286"/>
        <end position="304"/>
    </location>
</feature>
<keyword evidence="1" id="KW-0472">Membrane</keyword>
<reference evidence="2" key="1">
    <citation type="journal article" date="2020" name="Nature">
        <title>Giant virus diversity and host interactions through global metagenomics.</title>
        <authorList>
            <person name="Schulz F."/>
            <person name="Roux S."/>
            <person name="Paez-Espino D."/>
            <person name="Jungbluth S."/>
            <person name="Walsh D.A."/>
            <person name="Denef V.J."/>
            <person name="McMahon K.D."/>
            <person name="Konstantinidis K.T."/>
            <person name="Eloe-Fadrosh E.A."/>
            <person name="Kyrpides N.C."/>
            <person name="Woyke T."/>
        </authorList>
    </citation>
    <scope>NUCLEOTIDE SEQUENCE</scope>
    <source>
        <strain evidence="2">GVMAG-M-3300023174-107</strain>
    </source>
</reference>
<proteinExistence type="predicted"/>
<protein>
    <submittedName>
        <fullName evidence="2">Uncharacterized protein</fullName>
    </submittedName>
</protein>
<dbReference type="AlphaFoldDB" id="A0A6C0D4Q9"/>
<dbReference type="EMBL" id="MN739524">
    <property type="protein sequence ID" value="QHT10685.1"/>
    <property type="molecule type" value="Genomic_DNA"/>
</dbReference>
<evidence type="ECO:0000313" key="2">
    <source>
        <dbReference type="EMBL" id="QHT10685.1"/>
    </source>
</evidence>
<keyword evidence="1" id="KW-0812">Transmembrane</keyword>